<dbReference type="AlphaFoldDB" id="A0A2P2DFX4"/>
<reference evidence="2" key="1">
    <citation type="journal article" date="2019" name="Microbiol. Immunol.">
        <title>Molecular and phenotypic characterization of Leptospira johnsonii sp. nov., Leptospira ellinghausenii sp. nov. and Leptospira ryugenii sp. nov. isolated from soil and water in Japan.</title>
        <authorList>
            <person name="Masuzawa T."/>
            <person name="Saito M."/>
            <person name="Nakao R."/>
            <person name="Nikaido Y."/>
            <person name="Matsumoto M."/>
            <person name="Ogawa M."/>
            <person name="Yokoyama M."/>
            <person name="Hidaka Y."/>
            <person name="Tomita J."/>
            <person name="Sakakibara K."/>
            <person name="Suzuki K."/>
            <person name="Yasuda S."/>
            <person name="Sato H."/>
            <person name="Yamaguchi M."/>
            <person name="Yoshida S.I."/>
            <person name="Koizumi N."/>
            <person name="Kawamura Y."/>
        </authorList>
    </citation>
    <scope>NUCLEOTIDE SEQUENCE [LARGE SCALE GENOMIC DNA]</scope>
    <source>
        <strain evidence="2">E18</strain>
    </source>
</reference>
<dbReference type="GO" id="GO:0004180">
    <property type="term" value="F:carboxypeptidase activity"/>
    <property type="evidence" value="ECO:0007669"/>
    <property type="project" value="UniProtKB-KW"/>
</dbReference>
<keyword evidence="2" id="KW-1185">Reference proteome</keyword>
<keyword evidence="1" id="KW-0121">Carboxypeptidase</keyword>
<keyword evidence="1" id="KW-0378">Hydrolase</keyword>
<sequence length="65" mass="7031">MKSIKTLLTISLLVFISIFGLSAQSNGSIRGTIIDSENGEPVFGATIVIRSEKNSQKLTLTENTF</sequence>
<dbReference type="EMBL" id="BFAZ01000009">
    <property type="protein sequence ID" value="GBF43534.1"/>
    <property type="molecule type" value="Genomic_DNA"/>
</dbReference>
<evidence type="ECO:0000313" key="1">
    <source>
        <dbReference type="EMBL" id="GBF43534.1"/>
    </source>
</evidence>
<organism evidence="1 2">
    <name type="scientific">Leptospira ellinghausenii</name>
    <dbReference type="NCBI Taxonomy" id="1917822"/>
    <lineage>
        <taxon>Bacteria</taxon>
        <taxon>Pseudomonadati</taxon>
        <taxon>Spirochaetota</taxon>
        <taxon>Spirochaetia</taxon>
        <taxon>Leptospirales</taxon>
        <taxon>Leptospiraceae</taxon>
        <taxon>Leptospira</taxon>
    </lineage>
</organism>
<gene>
    <name evidence="1" type="ORF">LPTSP2_28350</name>
</gene>
<protein>
    <submittedName>
        <fullName evidence="1">Carboxypeptidase regulatory-like domain protein</fullName>
    </submittedName>
</protein>
<evidence type="ECO:0000313" key="2">
    <source>
        <dbReference type="Proteomes" id="UP000245206"/>
    </source>
</evidence>
<dbReference type="Proteomes" id="UP000245206">
    <property type="component" value="Unassembled WGS sequence"/>
</dbReference>
<comment type="caution">
    <text evidence="1">The sequence shown here is derived from an EMBL/GenBank/DDBJ whole genome shotgun (WGS) entry which is preliminary data.</text>
</comment>
<accession>A0A2P2DFX4</accession>
<keyword evidence="1" id="KW-0645">Protease</keyword>
<name>A0A2P2DFX4_9LEPT</name>
<proteinExistence type="predicted"/>